<accession>A0A4Y3RLF0</accession>
<proteinExistence type="predicted"/>
<protein>
    <recommendedName>
        <fullName evidence="3">HTH marR-type domain-containing protein</fullName>
    </recommendedName>
</protein>
<keyword evidence="2" id="KW-1185">Reference proteome</keyword>
<organism evidence="1 2">
    <name type="scientific">Streptomyces gardneri</name>
    <dbReference type="NCBI Taxonomy" id="66892"/>
    <lineage>
        <taxon>Bacteria</taxon>
        <taxon>Bacillati</taxon>
        <taxon>Actinomycetota</taxon>
        <taxon>Actinomycetes</taxon>
        <taxon>Kitasatosporales</taxon>
        <taxon>Streptomycetaceae</taxon>
        <taxon>Streptomyces</taxon>
    </lineage>
</organism>
<dbReference type="Gene3D" id="1.10.10.10">
    <property type="entry name" value="Winged helix-like DNA-binding domain superfamily/Winged helix DNA-binding domain"/>
    <property type="match status" value="1"/>
</dbReference>
<dbReference type="RefSeq" id="WP_141297087.1">
    <property type="nucleotide sequence ID" value="NZ_BJMN01000019.1"/>
</dbReference>
<dbReference type="InterPro" id="IPR036390">
    <property type="entry name" value="WH_DNA-bd_sf"/>
</dbReference>
<dbReference type="SUPFAM" id="SSF46785">
    <property type="entry name" value="Winged helix' DNA-binding domain"/>
    <property type="match status" value="1"/>
</dbReference>
<dbReference type="AlphaFoldDB" id="A0A4Y3RLF0"/>
<evidence type="ECO:0008006" key="3">
    <source>
        <dbReference type="Google" id="ProtNLM"/>
    </source>
</evidence>
<comment type="caution">
    <text evidence="1">The sequence shown here is derived from an EMBL/GenBank/DDBJ whole genome shotgun (WGS) entry which is preliminary data.</text>
</comment>
<evidence type="ECO:0000313" key="2">
    <source>
        <dbReference type="Proteomes" id="UP000315226"/>
    </source>
</evidence>
<dbReference type="OrthoDB" id="3873397at2"/>
<reference evidence="1 2" key="1">
    <citation type="submission" date="2019-06" db="EMBL/GenBank/DDBJ databases">
        <title>Whole genome shotgun sequence of Streptomyces gardneri NBRC 12865.</title>
        <authorList>
            <person name="Hosoyama A."/>
            <person name="Uohara A."/>
            <person name="Ohji S."/>
            <person name="Ichikawa N."/>
        </authorList>
    </citation>
    <scope>NUCLEOTIDE SEQUENCE [LARGE SCALE GENOMIC DNA]</scope>
    <source>
        <strain evidence="1 2">NBRC 12865</strain>
    </source>
</reference>
<name>A0A4Y3RLF0_9ACTN</name>
<gene>
    <name evidence="1" type="ORF">SGA01_31520</name>
</gene>
<dbReference type="EMBL" id="BJMN01000019">
    <property type="protein sequence ID" value="GEB57547.1"/>
    <property type="molecule type" value="Genomic_DNA"/>
</dbReference>
<dbReference type="InterPro" id="IPR036388">
    <property type="entry name" value="WH-like_DNA-bd_sf"/>
</dbReference>
<dbReference type="Proteomes" id="UP000315226">
    <property type="component" value="Unassembled WGS sequence"/>
</dbReference>
<sequence>MTTTPTTSTTPAPSANGRVVALAFFAARAVLESVLTRHGITYHQSVTLRAVVVAGGSIGLDELVVEVNGSLKTDESFVRGVVDELTAGKVLEEDPADASRLRLTDAGRELDAVTSAESAEISARLYAGIPAEDLATAGRVLTLVTERANAELAGA</sequence>
<evidence type="ECO:0000313" key="1">
    <source>
        <dbReference type="EMBL" id="GEB57547.1"/>
    </source>
</evidence>